<keyword evidence="5" id="KW-1185">Reference proteome</keyword>
<dbReference type="InterPro" id="IPR011993">
    <property type="entry name" value="PH-like_dom_sf"/>
</dbReference>
<dbReference type="Pfam" id="PF00169">
    <property type="entry name" value="PH"/>
    <property type="match status" value="1"/>
</dbReference>
<evidence type="ECO:0000313" key="4">
    <source>
        <dbReference type="EMBL" id="KAG2183419.1"/>
    </source>
</evidence>
<dbReference type="SMART" id="SM00233">
    <property type="entry name" value="PH"/>
    <property type="match status" value="1"/>
</dbReference>
<feature type="coiled-coil region" evidence="1">
    <location>
        <begin position="334"/>
        <end position="361"/>
    </location>
</feature>
<dbReference type="OrthoDB" id="2249524at2759"/>
<accession>A0A8H7PZ68</accession>
<evidence type="ECO:0000259" key="3">
    <source>
        <dbReference type="PROSITE" id="PS50003"/>
    </source>
</evidence>
<evidence type="ECO:0000256" key="1">
    <source>
        <dbReference type="SAM" id="Coils"/>
    </source>
</evidence>
<evidence type="ECO:0000256" key="2">
    <source>
        <dbReference type="SAM" id="MobiDB-lite"/>
    </source>
</evidence>
<dbReference type="AlphaFoldDB" id="A0A8H7PZ68"/>
<reference evidence="4" key="1">
    <citation type="submission" date="2020-12" db="EMBL/GenBank/DDBJ databases">
        <title>Metabolic potential, ecology and presence of endohyphal bacteria is reflected in genomic diversity of Mucoromycotina.</title>
        <authorList>
            <person name="Muszewska A."/>
            <person name="Okrasinska A."/>
            <person name="Steczkiewicz K."/>
            <person name="Drgas O."/>
            <person name="Orlowska M."/>
            <person name="Perlinska-Lenart U."/>
            <person name="Aleksandrzak-Piekarczyk T."/>
            <person name="Szatraj K."/>
            <person name="Zielenkiewicz U."/>
            <person name="Pilsyk S."/>
            <person name="Malc E."/>
            <person name="Mieczkowski P."/>
            <person name="Kruszewska J.S."/>
            <person name="Biernat P."/>
            <person name="Pawlowska J."/>
        </authorList>
    </citation>
    <scope>NUCLEOTIDE SEQUENCE</scope>
    <source>
        <strain evidence="4">WA0000067209</strain>
    </source>
</reference>
<keyword evidence="1" id="KW-0175">Coiled coil</keyword>
<name>A0A8H7PZ68_MORIS</name>
<organism evidence="4 5">
    <name type="scientific">Mortierella isabellina</name>
    <name type="common">Filamentous fungus</name>
    <name type="synonym">Umbelopsis isabellina</name>
    <dbReference type="NCBI Taxonomy" id="91625"/>
    <lineage>
        <taxon>Eukaryota</taxon>
        <taxon>Fungi</taxon>
        <taxon>Fungi incertae sedis</taxon>
        <taxon>Mucoromycota</taxon>
        <taxon>Mucoromycotina</taxon>
        <taxon>Umbelopsidomycetes</taxon>
        <taxon>Umbelopsidales</taxon>
        <taxon>Umbelopsidaceae</taxon>
        <taxon>Umbelopsis</taxon>
    </lineage>
</organism>
<feature type="compositionally biased region" description="Basic and acidic residues" evidence="2">
    <location>
        <begin position="1052"/>
        <end position="1068"/>
    </location>
</feature>
<feature type="domain" description="PH" evidence="3">
    <location>
        <begin position="113"/>
        <end position="216"/>
    </location>
</feature>
<comment type="caution">
    <text evidence="4">The sequence shown here is derived from an EMBL/GenBank/DDBJ whole genome shotgun (WGS) entry which is preliminary data.</text>
</comment>
<evidence type="ECO:0000313" key="5">
    <source>
        <dbReference type="Proteomes" id="UP000654370"/>
    </source>
</evidence>
<dbReference type="CDD" id="cd00821">
    <property type="entry name" value="PH"/>
    <property type="match status" value="1"/>
</dbReference>
<feature type="coiled-coil region" evidence="1">
    <location>
        <begin position="394"/>
        <end position="492"/>
    </location>
</feature>
<feature type="region of interest" description="Disordered" evidence="2">
    <location>
        <begin position="977"/>
        <end position="1091"/>
    </location>
</feature>
<feature type="compositionally biased region" description="Polar residues" evidence="2">
    <location>
        <begin position="80"/>
        <end position="94"/>
    </location>
</feature>
<proteinExistence type="predicted"/>
<sequence length="1091" mass="124019">MYNGYLATPNSQRSSIAPEYTRRAPSPGGSSVSSKDASDRPNSRMLTRRPVSGQSIASIQQQHHLLAAQPHNSPPALHRTPSNSALSIQSGSTSRLEDDDTMSEMTTSSLESKVAKEGWILKKNSLMQWKSYYGVAKHGNAIKPGSLSLYKDEKLISHHQTFDMSEVVEVEPRAQQYYQNIKYEFRMLVKREDTVFATEDPQERKDWVAALTAIMGKVSLASQSELKNRVSNAENMTRGLQSVASELEIECSELQRQLQDQEEEFMIREQKLREQWLIKEKGLKRDLEDSQRAFKTRTELLERELSIWKGKCTDLEKRGEMTMMKKTSESQFKLQQAEDEAKKWKTKATDLEATNELLLRQYHRAESLVAQSKVEGLRMDGKLSFEQAAIKDAVNEMRLDLSKLTNQMRNSESESQPLDRKLGEVQAEVTKIGGAIMDSKKEYEELNSRLDKLISDESESTKLNNSESTKLLKNVHKQIEELKTELIGEQSDEEKIDSAVDVSTTNSSISRKFDTLMQLVETLHGKKVKTDSDRSKEMANVLESIQKAAEREMLMVEDVQKATEKVYEDISNKYDSLSLLVTQNQEKTAQTLSYIELALKDAKDNHNTIKADDLDKIYRKVRDSQAQISDVLAGGLQKMEDSESKRAHEQEKSLSVLSQLFQHVANQIDNSAIPDLPDYVRQMDEMLDRLSETELRLTEIAQAGSMQSMSVAPRDKTGVIAPIPSSQSNEIVQMLHNTRSFMERTLRVLDKFGGSSHGFEQMIKTIIKQSLPATETYNIAKKSNDMSPILDEKLKRYEDNARSYLDKSMDGMRNHLEDYTGVMYKMIEDLVLRAMEHLGNNREKESFSNYSAKDTKSINTDQLDTLIEMQTKLAANKQVLEADIKRLTEEKKTLSLDVRQLQKEMKDLQEQLMEGKAEFYSLQKSTDHINQTLARFDNIGPLLKQLSKLQLMSESSSRYDHDSEGDSHSSEEYVNVERDQIALPKPNKTRSVSPTPSQHSGPEASSWMQRKAAYHTPPPIVPNGMPQRTPNYESALPSREPSMASKSMNRNSRYEATELPESPKERSRLNMPFNNLAGRRRGSSPSRPSGH</sequence>
<feature type="region of interest" description="Disordered" evidence="2">
    <location>
        <begin position="1"/>
        <end position="57"/>
    </location>
</feature>
<dbReference type="EMBL" id="JAEPQZ010000003">
    <property type="protein sequence ID" value="KAG2183419.1"/>
    <property type="molecule type" value="Genomic_DNA"/>
</dbReference>
<dbReference type="InterPro" id="IPR001849">
    <property type="entry name" value="PH_domain"/>
</dbReference>
<gene>
    <name evidence="4" type="ORF">INT43_006425</name>
</gene>
<feature type="region of interest" description="Disordered" evidence="2">
    <location>
        <begin position="70"/>
        <end position="109"/>
    </location>
</feature>
<dbReference type="SUPFAM" id="SSF50729">
    <property type="entry name" value="PH domain-like"/>
    <property type="match status" value="1"/>
</dbReference>
<protein>
    <recommendedName>
        <fullName evidence="3">PH domain-containing protein</fullName>
    </recommendedName>
</protein>
<feature type="compositionally biased region" description="Polar residues" evidence="2">
    <location>
        <begin position="989"/>
        <end position="1000"/>
    </location>
</feature>
<feature type="coiled-coil region" evidence="1">
    <location>
        <begin position="870"/>
        <end position="918"/>
    </location>
</feature>
<dbReference type="PROSITE" id="PS50003">
    <property type="entry name" value="PH_DOMAIN"/>
    <property type="match status" value="1"/>
</dbReference>
<dbReference type="Gene3D" id="2.30.29.30">
    <property type="entry name" value="Pleckstrin-homology domain (PH domain)/Phosphotyrosine-binding domain (PTB)"/>
    <property type="match status" value="1"/>
</dbReference>
<dbReference type="Proteomes" id="UP000654370">
    <property type="component" value="Unassembled WGS sequence"/>
</dbReference>
<feature type="coiled-coil region" evidence="1">
    <location>
        <begin position="237"/>
        <end position="271"/>
    </location>
</feature>